<organism evidence="1 2">
    <name type="scientific">Cyphellophora attinorum</name>
    <dbReference type="NCBI Taxonomy" id="1664694"/>
    <lineage>
        <taxon>Eukaryota</taxon>
        <taxon>Fungi</taxon>
        <taxon>Dikarya</taxon>
        <taxon>Ascomycota</taxon>
        <taxon>Pezizomycotina</taxon>
        <taxon>Eurotiomycetes</taxon>
        <taxon>Chaetothyriomycetidae</taxon>
        <taxon>Chaetothyriales</taxon>
        <taxon>Cyphellophoraceae</taxon>
        <taxon>Cyphellophora</taxon>
    </lineage>
</organism>
<keyword evidence="2" id="KW-1185">Reference proteome</keyword>
<gene>
    <name evidence="1" type="ORF">AB675_3113</name>
</gene>
<dbReference type="AlphaFoldDB" id="A0A0N1NZV5"/>
<dbReference type="GeneID" id="28735019"/>
<dbReference type="Proteomes" id="UP000038010">
    <property type="component" value="Unassembled WGS sequence"/>
</dbReference>
<dbReference type="VEuPathDB" id="FungiDB:AB675_3113"/>
<comment type="caution">
    <text evidence="1">The sequence shown here is derived from an EMBL/GenBank/DDBJ whole genome shotgun (WGS) entry which is preliminary data.</text>
</comment>
<protein>
    <submittedName>
        <fullName evidence="1">Uncharacterized protein</fullName>
    </submittedName>
</protein>
<evidence type="ECO:0000313" key="1">
    <source>
        <dbReference type="EMBL" id="KPI37986.1"/>
    </source>
</evidence>
<accession>A0A0N1NZV5</accession>
<dbReference type="RefSeq" id="XP_017997949.1">
    <property type="nucleotide sequence ID" value="XM_018143139.1"/>
</dbReference>
<name>A0A0N1NZV5_9EURO</name>
<evidence type="ECO:0000313" key="2">
    <source>
        <dbReference type="Proteomes" id="UP000038010"/>
    </source>
</evidence>
<dbReference type="EMBL" id="LFJN01000021">
    <property type="protein sequence ID" value="KPI37986.1"/>
    <property type="molecule type" value="Genomic_DNA"/>
</dbReference>
<reference evidence="1 2" key="1">
    <citation type="submission" date="2015-06" db="EMBL/GenBank/DDBJ databases">
        <title>Draft genome of the ant-associated black yeast Phialophora attae CBS 131958.</title>
        <authorList>
            <person name="Moreno L.F."/>
            <person name="Stielow B.J."/>
            <person name="de Hoog S."/>
            <person name="Vicente V.A."/>
            <person name="Weiss V.A."/>
            <person name="de Vries M."/>
            <person name="Cruz L.M."/>
            <person name="Souza E.M."/>
        </authorList>
    </citation>
    <scope>NUCLEOTIDE SEQUENCE [LARGE SCALE GENOMIC DNA]</scope>
    <source>
        <strain evidence="1 2">CBS 131958</strain>
    </source>
</reference>
<sequence>MGTSRPSPSIAIGHNGAHSLTSLPVEIQRPIYQYLFTGRRFKRYIGPTDTSSSSLIVLTKWKNENRKKNEDGTLVANPVSVFFASKDCYTMGREALFKHGIIDATEVMMAVDTFRQKPLSHPLVMSLKEVRHLHIDKDCRLRKFNVFDGMVPHLKSLRVKKRPYDFGFVLAKFEDGQVAEDEGQDFAERLEHALSEDLRNVDLVYLLRHWSQRAPQIRLVFYSPKMTALYAHRSAFVSETRRLGYIGDLYVEVDFSSGFIHAVPGDRAHEDRESWSLIPFDVSAFLARLSQSRVWRIAVRADGGANAEKRSETGKTLHNACQRLCDK</sequence>
<proteinExistence type="predicted"/>